<dbReference type="RefSeq" id="WP_190257735.1">
    <property type="nucleotide sequence ID" value="NZ_BMPI01000108.1"/>
</dbReference>
<keyword evidence="1" id="KW-0812">Transmembrane</keyword>
<sequence>MSIALLALAGLLLGGALSLRQQGSKTGFAITLALAVLAAAGGLLWLYGKD</sequence>
<reference evidence="2" key="2">
    <citation type="submission" date="2020-09" db="EMBL/GenBank/DDBJ databases">
        <authorList>
            <person name="Sun Q."/>
            <person name="Ohkuma M."/>
        </authorList>
    </citation>
    <scope>NUCLEOTIDE SEQUENCE</scope>
    <source>
        <strain evidence="2">JCM 19831</strain>
    </source>
</reference>
<reference evidence="2" key="1">
    <citation type="journal article" date="2014" name="Int. J. Syst. Evol. Microbiol.">
        <title>Complete genome sequence of Corynebacterium casei LMG S-19264T (=DSM 44701T), isolated from a smear-ripened cheese.</title>
        <authorList>
            <consortium name="US DOE Joint Genome Institute (JGI-PGF)"/>
            <person name="Walter F."/>
            <person name="Albersmeier A."/>
            <person name="Kalinowski J."/>
            <person name="Ruckert C."/>
        </authorList>
    </citation>
    <scope>NUCLEOTIDE SEQUENCE</scope>
    <source>
        <strain evidence="2">JCM 19831</strain>
    </source>
</reference>
<keyword evidence="3" id="KW-1185">Reference proteome</keyword>
<evidence type="ECO:0000313" key="2">
    <source>
        <dbReference type="EMBL" id="GGM86895.1"/>
    </source>
</evidence>
<dbReference type="EMBL" id="BMPI01000108">
    <property type="protein sequence ID" value="GGM86895.1"/>
    <property type="molecule type" value="Genomic_DNA"/>
</dbReference>
<keyword evidence="1" id="KW-0472">Membrane</keyword>
<comment type="caution">
    <text evidence="2">The sequence shown here is derived from an EMBL/GenBank/DDBJ whole genome shotgun (WGS) entry which is preliminary data.</text>
</comment>
<protein>
    <submittedName>
        <fullName evidence="2">Uncharacterized protein</fullName>
    </submittedName>
</protein>
<evidence type="ECO:0000256" key="1">
    <source>
        <dbReference type="SAM" id="Phobius"/>
    </source>
</evidence>
<organism evidence="2 3">
    <name type="scientific">Dactylosporangium sucinum</name>
    <dbReference type="NCBI Taxonomy" id="1424081"/>
    <lineage>
        <taxon>Bacteria</taxon>
        <taxon>Bacillati</taxon>
        <taxon>Actinomycetota</taxon>
        <taxon>Actinomycetes</taxon>
        <taxon>Micromonosporales</taxon>
        <taxon>Micromonosporaceae</taxon>
        <taxon>Dactylosporangium</taxon>
    </lineage>
</organism>
<accession>A0A917UG25</accession>
<dbReference type="Proteomes" id="UP000642070">
    <property type="component" value="Unassembled WGS sequence"/>
</dbReference>
<dbReference type="AlphaFoldDB" id="A0A917UG25"/>
<keyword evidence="1" id="KW-1133">Transmembrane helix</keyword>
<proteinExistence type="predicted"/>
<evidence type="ECO:0000313" key="3">
    <source>
        <dbReference type="Proteomes" id="UP000642070"/>
    </source>
</evidence>
<gene>
    <name evidence="2" type="ORF">GCM10007977_106000</name>
</gene>
<name>A0A917UG25_9ACTN</name>
<feature type="transmembrane region" description="Helical" evidence="1">
    <location>
        <begin position="28"/>
        <end position="47"/>
    </location>
</feature>